<gene>
    <name evidence="2" type="ORF">V8G54_006070</name>
</gene>
<organism evidence="2 3">
    <name type="scientific">Vigna mungo</name>
    <name type="common">Black gram</name>
    <name type="synonym">Phaseolus mungo</name>
    <dbReference type="NCBI Taxonomy" id="3915"/>
    <lineage>
        <taxon>Eukaryota</taxon>
        <taxon>Viridiplantae</taxon>
        <taxon>Streptophyta</taxon>
        <taxon>Embryophyta</taxon>
        <taxon>Tracheophyta</taxon>
        <taxon>Spermatophyta</taxon>
        <taxon>Magnoliopsida</taxon>
        <taxon>eudicotyledons</taxon>
        <taxon>Gunneridae</taxon>
        <taxon>Pentapetalae</taxon>
        <taxon>rosids</taxon>
        <taxon>fabids</taxon>
        <taxon>Fabales</taxon>
        <taxon>Fabaceae</taxon>
        <taxon>Papilionoideae</taxon>
        <taxon>50 kb inversion clade</taxon>
        <taxon>NPAAA clade</taxon>
        <taxon>indigoferoid/millettioid clade</taxon>
        <taxon>Phaseoleae</taxon>
        <taxon>Vigna</taxon>
    </lineage>
</organism>
<evidence type="ECO:0000256" key="1">
    <source>
        <dbReference type="SAM" id="Phobius"/>
    </source>
</evidence>
<evidence type="ECO:0000313" key="3">
    <source>
        <dbReference type="Proteomes" id="UP001374535"/>
    </source>
</evidence>
<dbReference type="Proteomes" id="UP001374535">
    <property type="component" value="Chromosome 2"/>
</dbReference>
<accession>A0AAQ3NZT7</accession>
<proteinExistence type="predicted"/>
<protein>
    <submittedName>
        <fullName evidence="2">Uncharacterized protein</fullName>
    </submittedName>
</protein>
<dbReference type="PANTHER" id="PTHR11206">
    <property type="entry name" value="MULTIDRUG RESISTANCE PROTEIN"/>
    <property type="match status" value="1"/>
</dbReference>
<keyword evidence="1" id="KW-0472">Membrane</keyword>
<keyword evidence="1" id="KW-0812">Transmembrane</keyword>
<keyword evidence="1" id="KW-1133">Transmembrane helix</keyword>
<sequence length="126" mass="13881">MENLCNEEHNPLIRSISQNGSNTQIHSLLYRSCSESSKLWKIAAPSIFTRLAMFSITVVTQSFAGHLADLDLAAISIACTVLISVTFGFMVPATRLSCFLSRFSTLIYQHCLRCAIPFLVGYGQCA</sequence>
<name>A0AAQ3NZT7_VIGMU</name>
<reference evidence="2 3" key="1">
    <citation type="journal article" date="2023" name="Life. Sci Alliance">
        <title>Evolutionary insights into 3D genome organization and epigenetic landscape of Vigna mungo.</title>
        <authorList>
            <person name="Junaid A."/>
            <person name="Singh B."/>
            <person name="Bhatia S."/>
        </authorList>
    </citation>
    <scope>NUCLEOTIDE SEQUENCE [LARGE SCALE GENOMIC DNA]</scope>
    <source>
        <strain evidence="2">Urdbean</strain>
    </source>
</reference>
<dbReference type="AlphaFoldDB" id="A0AAQ3NZT7"/>
<evidence type="ECO:0000313" key="2">
    <source>
        <dbReference type="EMBL" id="WVZ18748.1"/>
    </source>
</evidence>
<feature type="transmembrane region" description="Helical" evidence="1">
    <location>
        <begin position="73"/>
        <end position="93"/>
    </location>
</feature>
<keyword evidence="3" id="KW-1185">Reference proteome</keyword>
<dbReference type="EMBL" id="CP144699">
    <property type="protein sequence ID" value="WVZ18748.1"/>
    <property type="molecule type" value="Genomic_DNA"/>
</dbReference>
<feature type="transmembrane region" description="Helical" evidence="1">
    <location>
        <begin position="47"/>
        <end position="67"/>
    </location>
</feature>